<proteinExistence type="inferred from homology"/>
<comment type="similarity">
    <text evidence="7">Belongs to the carbohydrate kinase PfkB family. LacC subfamily.</text>
</comment>
<evidence type="ECO:0000256" key="7">
    <source>
        <dbReference type="PIRNR" id="PIRNR000535"/>
    </source>
</evidence>
<dbReference type="GO" id="GO:0005524">
    <property type="term" value="F:ATP binding"/>
    <property type="evidence" value="ECO:0007669"/>
    <property type="project" value="UniProtKB-UniRule"/>
</dbReference>
<dbReference type="GO" id="GO:0016052">
    <property type="term" value="P:carbohydrate catabolic process"/>
    <property type="evidence" value="ECO:0007669"/>
    <property type="project" value="UniProtKB-ARBA"/>
</dbReference>
<protein>
    <recommendedName>
        <fullName evidence="7">Tagatose-6-phosphate kinase</fullName>
        <ecNumber evidence="7">2.7.1.144</ecNumber>
    </recommendedName>
</protein>
<comment type="caution">
    <text evidence="10">The sequence shown here is derived from an EMBL/GenBank/DDBJ whole genome shotgun (WGS) entry which is preliminary data.</text>
</comment>
<keyword evidence="4 8" id="KW-0418">Kinase</keyword>
<evidence type="ECO:0000259" key="9">
    <source>
        <dbReference type="Pfam" id="PF00294"/>
    </source>
</evidence>
<evidence type="ECO:0000256" key="6">
    <source>
        <dbReference type="ARBA" id="ARBA00047745"/>
    </source>
</evidence>
<evidence type="ECO:0000256" key="5">
    <source>
        <dbReference type="ARBA" id="ARBA00022840"/>
    </source>
</evidence>
<dbReference type="Proteomes" id="UP000633619">
    <property type="component" value="Unassembled WGS sequence"/>
</dbReference>
<feature type="domain" description="Carbohydrate kinase PfkB" evidence="9">
    <location>
        <begin position="11"/>
        <end position="286"/>
    </location>
</feature>
<dbReference type="PIRSF" id="PIRSF000535">
    <property type="entry name" value="1PFK/6PFK/LacC"/>
    <property type="match status" value="1"/>
</dbReference>
<evidence type="ECO:0000256" key="3">
    <source>
        <dbReference type="ARBA" id="ARBA00022741"/>
    </source>
</evidence>
<dbReference type="InterPro" id="IPR022463">
    <property type="entry name" value="1-PFruKinase"/>
</dbReference>
<dbReference type="Gene3D" id="3.40.1190.20">
    <property type="match status" value="1"/>
</dbReference>
<evidence type="ECO:0000313" key="11">
    <source>
        <dbReference type="Proteomes" id="UP000633619"/>
    </source>
</evidence>
<dbReference type="PANTHER" id="PTHR46566">
    <property type="entry name" value="1-PHOSPHOFRUCTOKINASE-RELATED"/>
    <property type="match status" value="1"/>
</dbReference>
<dbReference type="RefSeq" id="WP_181731472.1">
    <property type="nucleotide sequence ID" value="NZ_JACEIR010000002.1"/>
</dbReference>
<dbReference type="Pfam" id="PF00294">
    <property type="entry name" value="PfkB"/>
    <property type="match status" value="1"/>
</dbReference>
<dbReference type="PROSITE" id="PS00583">
    <property type="entry name" value="PFKB_KINASES_1"/>
    <property type="match status" value="1"/>
</dbReference>
<dbReference type="GO" id="GO:0044281">
    <property type="term" value="P:small molecule metabolic process"/>
    <property type="evidence" value="ECO:0007669"/>
    <property type="project" value="UniProtKB-ARBA"/>
</dbReference>
<dbReference type="EMBL" id="JAECVW010000003">
    <property type="protein sequence ID" value="MBH8595165.1"/>
    <property type="molecule type" value="Genomic_DNA"/>
</dbReference>
<dbReference type="InterPro" id="IPR011611">
    <property type="entry name" value="PfkB_dom"/>
</dbReference>
<dbReference type="CDD" id="cd01164">
    <property type="entry name" value="FruK_PfkB_like"/>
    <property type="match status" value="1"/>
</dbReference>
<dbReference type="SUPFAM" id="SSF53613">
    <property type="entry name" value="Ribokinase-like"/>
    <property type="match status" value="1"/>
</dbReference>
<gene>
    <name evidence="10" type="primary">pfkB</name>
    <name evidence="10" type="ORF">I8U20_07460</name>
</gene>
<dbReference type="UniPathway" id="UPA00704">
    <property type="reaction ID" value="UER00715"/>
</dbReference>
<organism evidence="10 11">
    <name type="scientific">Thermoactinomyces intermedius</name>
    <dbReference type="NCBI Taxonomy" id="2024"/>
    <lineage>
        <taxon>Bacteria</taxon>
        <taxon>Bacillati</taxon>
        <taxon>Bacillota</taxon>
        <taxon>Bacilli</taxon>
        <taxon>Bacillales</taxon>
        <taxon>Thermoactinomycetaceae</taxon>
        <taxon>Thermoactinomyces</taxon>
    </lineage>
</organism>
<keyword evidence="3 7" id="KW-0547">Nucleotide-binding</keyword>
<evidence type="ECO:0000256" key="8">
    <source>
        <dbReference type="RuleBase" id="RU369061"/>
    </source>
</evidence>
<dbReference type="InterPro" id="IPR029056">
    <property type="entry name" value="Ribokinase-like"/>
</dbReference>
<dbReference type="GO" id="GO:0008662">
    <property type="term" value="F:1-phosphofructokinase activity"/>
    <property type="evidence" value="ECO:0007669"/>
    <property type="project" value="UniProtKB-UniRule"/>
</dbReference>
<dbReference type="FunFam" id="3.40.1190.20:FF:000001">
    <property type="entry name" value="Phosphofructokinase"/>
    <property type="match status" value="1"/>
</dbReference>
<dbReference type="InterPro" id="IPR017583">
    <property type="entry name" value="Tagatose/fructose_Pkinase"/>
</dbReference>
<dbReference type="GO" id="GO:0009024">
    <property type="term" value="F:tagatose-6-phosphate kinase activity"/>
    <property type="evidence" value="ECO:0007669"/>
    <property type="project" value="UniProtKB-EC"/>
</dbReference>
<comment type="catalytic activity">
    <reaction evidence="7">
        <text>D-tagatofuranose 6-phosphate + ATP = D-tagatofuranose 1,6-bisphosphate + ADP + H(+)</text>
        <dbReference type="Rhea" id="RHEA:12420"/>
        <dbReference type="ChEBI" id="CHEBI:15378"/>
        <dbReference type="ChEBI" id="CHEBI:30616"/>
        <dbReference type="ChEBI" id="CHEBI:58694"/>
        <dbReference type="ChEBI" id="CHEBI:58695"/>
        <dbReference type="ChEBI" id="CHEBI:456216"/>
        <dbReference type="EC" id="2.7.1.144"/>
    </reaction>
</comment>
<keyword evidence="7" id="KW-0423">Lactose metabolism</keyword>
<dbReference type="InterPro" id="IPR002173">
    <property type="entry name" value="Carboh/pur_kinase_PfkB_CS"/>
</dbReference>
<reference evidence="10 11" key="1">
    <citation type="submission" date="2020-12" db="EMBL/GenBank/DDBJ databases">
        <title>WGS of Thermoactinomyces spp.</title>
        <authorList>
            <person name="Cheng K."/>
        </authorList>
    </citation>
    <scope>NUCLEOTIDE SEQUENCE [LARGE SCALE GENOMIC DNA]</scope>
    <source>
        <strain evidence="11">CICC 10671\DSM 43846</strain>
    </source>
</reference>
<evidence type="ECO:0000256" key="2">
    <source>
        <dbReference type="ARBA" id="ARBA00022679"/>
    </source>
</evidence>
<comment type="function">
    <text evidence="8">Catalyzes the ATP-dependent phosphorylation of fructose-l-phosphate to fructose-l,6-bisphosphate.</text>
</comment>
<keyword evidence="2 7" id="KW-0808">Transferase</keyword>
<evidence type="ECO:0000313" key="10">
    <source>
        <dbReference type="EMBL" id="MBH8595165.1"/>
    </source>
</evidence>
<dbReference type="AlphaFoldDB" id="A0A8I1ADK1"/>
<dbReference type="GO" id="GO:0005988">
    <property type="term" value="P:lactose metabolic process"/>
    <property type="evidence" value="ECO:0007669"/>
    <property type="project" value="UniProtKB-KW"/>
</dbReference>
<name>A0A8I1ADK1_THEIN</name>
<dbReference type="PANTHER" id="PTHR46566:SF1">
    <property type="entry name" value="1-PHOSPHOFRUCTOKINASE"/>
    <property type="match status" value="1"/>
</dbReference>
<sequence>MIYTITLNPSIDFVVEVETLQLHQVNRMKKEHKYPGGKGINVARVLHRLGAETTALGFVGGFTGRFIEEALRQEGIPARWIRVNEDTRINIKLKTGENEETEINGQGPSIPPEAFQQLNEQLEQVRPGDTVVMSGSIPPSLSPSVYEEWAAILGARGVRVAVDVAGPALKRAANRHVFLLKPNHHELGQLYGVRLNTMEDVVVYGRKLQQAGAAHVIVSMAGQGALLFTEDATYRSTAPKGAVVHPVGAGDSMVAAFLADYEKTNDAVSAFKTAVAAGSATAFSPDLCTKEQVEQLRKEIDIEAL</sequence>
<evidence type="ECO:0000256" key="1">
    <source>
        <dbReference type="ARBA" id="ARBA00005380"/>
    </source>
</evidence>
<evidence type="ECO:0000256" key="4">
    <source>
        <dbReference type="ARBA" id="ARBA00022777"/>
    </source>
</evidence>
<dbReference type="NCBIfam" id="TIGR03828">
    <property type="entry name" value="pfkB"/>
    <property type="match status" value="1"/>
</dbReference>
<accession>A0A8I1ADK1</accession>
<keyword evidence="11" id="KW-1185">Reference proteome</keyword>
<comment type="catalytic activity">
    <reaction evidence="6 8">
        <text>beta-D-fructose 1-phosphate + ATP = beta-D-fructose 1,6-bisphosphate + ADP + H(+)</text>
        <dbReference type="Rhea" id="RHEA:14213"/>
        <dbReference type="ChEBI" id="CHEBI:15378"/>
        <dbReference type="ChEBI" id="CHEBI:30616"/>
        <dbReference type="ChEBI" id="CHEBI:32966"/>
        <dbReference type="ChEBI" id="CHEBI:138881"/>
        <dbReference type="ChEBI" id="CHEBI:456216"/>
        <dbReference type="EC" id="2.7.1.56"/>
    </reaction>
</comment>
<comment type="pathway">
    <text evidence="7">Carbohydrate metabolism; D-tagatose 6-phosphate degradation; D-glyceraldehyde 3-phosphate and glycerone phosphate from D-tagatose 6-phosphate: step 1/2.</text>
</comment>
<dbReference type="EC" id="2.7.1.144" evidence="7"/>
<comment type="similarity">
    <text evidence="1">Belongs to the carbohydrate kinase pfkB family.</text>
</comment>
<dbReference type="GO" id="GO:0005829">
    <property type="term" value="C:cytosol"/>
    <property type="evidence" value="ECO:0007669"/>
    <property type="project" value="TreeGrafter"/>
</dbReference>
<dbReference type="GO" id="GO:2001059">
    <property type="term" value="P:D-tagatose 6-phosphate catabolic process"/>
    <property type="evidence" value="ECO:0007669"/>
    <property type="project" value="UniProtKB-UniPathway"/>
</dbReference>
<dbReference type="NCBIfam" id="TIGR03168">
    <property type="entry name" value="1-PFK"/>
    <property type="match status" value="1"/>
</dbReference>
<keyword evidence="5 7" id="KW-0067">ATP-binding</keyword>